<dbReference type="AlphaFoldDB" id="A0A2G4SI01"/>
<name>A0A2G4SI01_RHIZD</name>
<reference evidence="1 2" key="1">
    <citation type="journal article" date="2016" name="Proc. Natl. Acad. Sci. U.S.A.">
        <title>Lipid metabolic changes in an early divergent fungus govern the establishment of a mutualistic symbiosis with endobacteria.</title>
        <authorList>
            <person name="Lastovetsky O.A."/>
            <person name="Gaspar M.L."/>
            <person name="Mondo S.J."/>
            <person name="LaButti K.M."/>
            <person name="Sandor L."/>
            <person name="Grigoriev I.V."/>
            <person name="Henry S.A."/>
            <person name="Pawlowska T.E."/>
        </authorList>
    </citation>
    <scope>NUCLEOTIDE SEQUENCE [LARGE SCALE GENOMIC DNA]</scope>
    <source>
        <strain evidence="1 2">ATCC 52813</strain>
    </source>
</reference>
<dbReference type="GeneID" id="35446698"/>
<proteinExistence type="predicted"/>
<sequence length="82" mass="9633">MMRTVTIKQQQQMTKEIEEQLGNGRFNYLRVVYPKDSNIHTQERILENSFISHKIDGRFFSLFLPTNKSGKARINSKGEMKV</sequence>
<protein>
    <submittedName>
        <fullName evidence="1">Uncharacterized protein</fullName>
    </submittedName>
</protein>
<evidence type="ECO:0000313" key="1">
    <source>
        <dbReference type="EMBL" id="PHZ08016.1"/>
    </source>
</evidence>
<organism evidence="1 2">
    <name type="scientific">Rhizopus microsporus ATCC 52813</name>
    <dbReference type="NCBI Taxonomy" id="1340429"/>
    <lineage>
        <taxon>Eukaryota</taxon>
        <taxon>Fungi</taxon>
        <taxon>Fungi incertae sedis</taxon>
        <taxon>Mucoromycota</taxon>
        <taxon>Mucoromycotina</taxon>
        <taxon>Mucoromycetes</taxon>
        <taxon>Mucorales</taxon>
        <taxon>Mucorineae</taxon>
        <taxon>Rhizopodaceae</taxon>
        <taxon>Rhizopus</taxon>
    </lineage>
</organism>
<accession>A0A2G4SI01</accession>
<gene>
    <name evidence="1" type="ORF">RHIMIDRAFT_79675</name>
</gene>
<evidence type="ECO:0000313" key="2">
    <source>
        <dbReference type="Proteomes" id="UP000242254"/>
    </source>
</evidence>
<dbReference type="EMBL" id="KZ303868">
    <property type="protein sequence ID" value="PHZ08016.1"/>
    <property type="molecule type" value="Genomic_DNA"/>
</dbReference>
<dbReference type="Proteomes" id="UP000242254">
    <property type="component" value="Unassembled WGS sequence"/>
</dbReference>
<keyword evidence="2" id="KW-1185">Reference proteome</keyword>
<dbReference type="RefSeq" id="XP_023461724.1">
    <property type="nucleotide sequence ID" value="XM_023615710.1"/>
</dbReference>